<feature type="non-terminal residue" evidence="1">
    <location>
        <position position="66"/>
    </location>
</feature>
<organism evidence="1 2">
    <name type="scientific">Marmota monax</name>
    <name type="common">Woodchuck</name>
    <dbReference type="NCBI Taxonomy" id="9995"/>
    <lineage>
        <taxon>Eukaryota</taxon>
        <taxon>Metazoa</taxon>
        <taxon>Chordata</taxon>
        <taxon>Craniata</taxon>
        <taxon>Vertebrata</taxon>
        <taxon>Euteleostomi</taxon>
        <taxon>Mammalia</taxon>
        <taxon>Eutheria</taxon>
        <taxon>Euarchontoglires</taxon>
        <taxon>Glires</taxon>
        <taxon>Rodentia</taxon>
        <taxon>Sciuromorpha</taxon>
        <taxon>Sciuridae</taxon>
        <taxon>Xerinae</taxon>
        <taxon>Marmotini</taxon>
        <taxon>Marmota</taxon>
    </lineage>
</organism>
<reference evidence="1" key="1">
    <citation type="submission" date="2019-04" db="EMBL/GenBank/DDBJ databases">
        <authorList>
            <person name="Alioto T."/>
            <person name="Alioto T."/>
        </authorList>
    </citation>
    <scope>NUCLEOTIDE SEQUENCE [LARGE SCALE GENOMIC DNA]</scope>
</reference>
<dbReference type="Proteomes" id="UP000335636">
    <property type="component" value="Unassembled WGS sequence"/>
</dbReference>
<dbReference type="EMBL" id="CABDUW010000578">
    <property type="protein sequence ID" value="VTJ71686.1"/>
    <property type="molecule type" value="Genomic_DNA"/>
</dbReference>
<evidence type="ECO:0000313" key="1">
    <source>
        <dbReference type="EMBL" id="VTJ71686.1"/>
    </source>
</evidence>
<protein>
    <submittedName>
        <fullName evidence="1">Uncharacterized protein</fullName>
    </submittedName>
</protein>
<keyword evidence="2" id="KW-1185">Reference proteome</keyword>
<comment type="caution">
    <text evidence="1">The sequence shown here is derived from an EMBL/GenBank/DDBJ whole genome shotgun (WGS) entry which is preliminary data.</text>
</comment>
<name>A0A5E4BR04_MARMO</name>
<proteinExistence type="predicted"/>
<sequence>MWRCRKQCELRVLARLRAQPPQLWFSFRLSTLGRQPGATSAQVIRMHLDSAPEAQVHDLQTPPTEQ</sequence>
<evidence type="ECO:0000313" key="2">
    <source>
        <dbReference type="Proteomes" id="UP000335636"/>
    </source>
</evidence>
<dbReference type="AlphaFoldDB" id="A0A5E4BR04"/>
<accession>A0A5E4BR04</accession>
<gene>
    <name evidence="1" type="ORF">MONAX_5E028328</name>
</gene>